<keyword evidence="14" id="KW-1185">Reference proteome</keyword>
<keyword evidence="9 10" id="KW-0961">Cell wall biogenesis/degradation</keyword>
<organism evidence="13 14">
    <name type="scientific">Alkalispirochaeta sphaeroplastigenens</name>
    <dbReference type="NCBI Taxonomy" id="1187066"/>
    <lineage>
        <taxon>Bacteria</taxon>
        <taxon>Pseudomonadati</taxon>
        <taxon>Spirochaetota</taxon>
        <taxon>Spirochaetia</taxon>
        <taxon>Spirochaetales</taxon>
        <taxon>Spirochaetaceae</taxon>
        <taxon>Alkalispirochaeta</taxon>
    </lineage>
</organism>
<keyword evidence="2 10" id="KW-0132">Cell division</keyword>
<dbReference type="GO" id="GO:0005975">
    <property type="term" value="P:carbohydrate metabolic process"/>
    <property type="evidence" value="ECO:0007669"/>
    <property type="project" value="InterPro"/>
</dbReference>
<evidence type="ECO:0000256" key="4">
    <source>
        <dbReference type="ARBA" id="ARBA00022679"/>
    </source>
</evidence>
<dbReference type="Gene3D" id="3.40.50.2000">
    <property type="entry name" value="Glycogen Phosphorylase B"/>
    <property type="match status" value="2"/>
</dbReference>
<evidence type="ECO:0000313" key="13">
    <source>
        <dbReference type="EMBL" id="POQ98585.1"/>
    </source>
</evidence>
<comment type="caution">
    <text evidence="10">Lacks conserved residue(s) required for the propagation of feature annotation.</text>
</comment>
<keyword evidence="8 10" id="KW-0131">Cell cycle</keyword>
<dbReference type="GO" id="GO:0008360">
    <property type="term" value="P:regulation of cell shape"/>
    <property type="evidence" value="ECO:0007669"/>
    <property type="project" value="UniProtKB-KW"/>
</dbReference>
<dbReference type="GO" id="GO:0009252">
    <property type="term" value="P:peptidoglycan biosynthetic process"/>
    <property type="evidence" value="ECO:0007669"/>
    <property type="project" value="UniProtKB-UniRule"/>
</dbReference>
<reference evidence="14" key="1">
    <citation type="submission" date="2015-12" db="EMBL/GenBank/DDBJ databases">
        <authorList>
            <person name="Lodha T.D."/>
            <person name="Chintalapati S."/>
            <person name="Chintalapati V.R."/>
            <person name="Sravanthi T."/>
        </authorList>
    </citation>
    <scope>NUCLEOTIDE SEQUENCE [LARGE SCALE GENOMIC DNA]</scope>
    <source>
        <strain evidence="14">JC133</strain>
    </source>
</reference>
<comment type="subcellular location">
    <subcellularLocation>
        <location evidence="10">Cell membrane</location>
        <topology evidence="10">Peripheral membrane protein</topology>
        <orientation evidence="10">Cytoplasmic side</orientation>
    </subcellularLocation>
</comment>
<evidence type="ECO:0000256" key="9">
    <source>
        <dbReference type="ARBA" id="ARBA00023316"/>
    </source>
</evidence>
<protein>
    <recommendedName>
        <fullName evidence="10">UDP-N-acetylglucosamine--N-acetylmuramyl-(pentapeptide) pyrophosphoryl-undecaprenol N-acetylglucosamine transferase</fullName>
        <ecNumber evidence="10">2.4.1.227</ecNumber>
    </recommendedName>
    <alternativeName>
        <fullName evidence="10">Undecaprenyl-PP-MurNAc-pentapeptide-UDPGlcNAc GlcNAc transferase</fullName>
    </alternativeName>
</protein>
<gene>
    <name evidence="10" type="primary">murG</name>
    <name evidence="13" type="ORF">AU468_12625</name>
</gene>
<comment type="function">
    <text evidence="10">Cell wall formation. Catalyzes the transfer of a GlcNAc subunit on undecaprenyl-pyrophosphoryl-MurNAc-pentapeptide (lipid intermediate I) to form undecaprenyl-pyrophosphoryl-MurNAc-(pentapeptide)GlcNAc (lipid intermediate II).</text>
</comment>
<dbReference type="PANTHER" id="PTHR21015">
    <property type="entry name" value="UDP-N-ACETYLGLUCOSAMINE--N-ACETYLMURAMYL-(PENTAPEPTIDE) PYROPHOSPHORYL-UNDECAPRENOL N-ACETYLGLUCOSAMINE TRANSFERASE 1"/>
    <property type="match status" value="1"/>
</dbReference>
<dbReference type="InterPro" id="IPR007235">
    <property type="entry name" value="Glyco_trans_28_C"/>
</dbReference>
<dbReference type="InterPro" id="IPR004276">
    <property type="entry name" value="GlycoTrans_28_N"/>
</dbReference>
<dbReference type="AlphaFoldDB" id="A0A2S4JGI8"/>
<dbReference type="Proteomes" id="UP000237350">
    <property type="component" value="Unassembled WGS sequence"/>
</dbReference>
<dbReference type="Pfam" id="PF04101">
    <property type="entry name" value="Glyco_tran_28_C"/>
    <property type="match status" value="1"/>
</dbReference>
<evidence type="ECO:0000256" key="10">
    <source>
        <dbReference type="HAMAP-Rule" id="MF_00033"/>
    </source>
</evidence>
<evidence type="ECO:0000259" key="12">
    <source>
        <dbReference type="Pfam" id="PF04101"/>
    </source>
</evidence>
<dbReference type="EC" id="2.4.1.227" evidence="10"/>
<evidence type="ECO:0000256" key="6">
    <source>
        <dbReference type="ARBA" id="ARBA00022984"/>
    </source>
</evidence>
<evidence type="ECO:0000256" key="8">
    <source>
        <dbReference type="ARBA" id="ARBA00023306"/>
    </source>
</evidence>
<accession>A0A2S4JGI8</accession>
<dbReference type="GO" id="GO:0005886">
    <property type="term" value="C:plasma membrane"/>
    <property type="evidence" value="ECO:0007669"/>
    <property type="project" value="UniProtKB-SubCell"/>
</dbReference>
<evidence type="ECO:0000256" key="3">
    <source>
        <dbReference type="ARBA" id="ARBA00022676"/>
    </source>
</evidence>
<dbReference type="Pfam" id="PF03033">
    <property type="entry name" value="Glyco_transf_28"/>
    <property type="match status" value="1"/>
</dbReference>
<dbReference type="GO" id="GO:0071555">
    <property type="term" value="P:cell wall organization"/>
    <property type="evidence" value="ECO:0007669"/>
    <property type="project" value="UniProtKB-KW"/>
</dbReference>
<dbReference type="HAMAP" id="MF_00033">
    <property type="entry name" value="MurG"/>
    <property type="match status" value="1"/>
</dbReference>
<evidence type="ECO:0000256" key="7">
    <source>
        <dbReference type="ARBA" id="ARBA00023136"/>
    </source>
</evidence>
<dbReference type="PANTHER" id="PTHR21015:SF27">
    <property type="entry name" value="UDP-N-ACETYLGLUCOSAMINE--N-ACETYLMURAMYL-(PENTAPEPTIDE) PYROPHOSPHORYL-UNDECAPRENOL N-ACETYLGLUCOSAMINE TRANSFERASE"/>
    <property type="match status" value="1"/>
</dbReference>
<feature type="domain" description="Glycosyltransferase family 28 N-terminal" evidence="11">
    <location>
        <begin position="4"/>
        <end position="138"/>
    </location>
</feature>
<dbReference type="GO" id="GO:0051991">
    <property type="term" value="F:UDP-N-acetyl-D-glucosamine:N-acetylmuramoyl-L-alanyl-D-glutamyl-meso-2,6-diaminopimelyl-D-alanyl-D-alanine-diphosphoundecaprenol 4-beta-N-acetylglucosaminlytransferase activity"/>
    <property type="evidence" value="ECO:0007669"/>
    <property type="project" value="RHEA"/>
</dbReference>
<comment type="pathway">
    <text evidence="10">Cell wall biogenesis; peptidoglycan biosynthesis.</text>
</comment>
<dbReference type="GO" id="GO:0050511">
    <property type="term" value="F:undecaprenyldiphospho-muramoylpentapeptide beta-N-acetylglucosaminyltransferase activity"/>
    <property type="evidence" value="ECO:0007669"/>
    <property type="project" value="UniProtKB-UniRule"/>
</dbReference>
<dbReference type="UniPathway" id="UPA00219"/>
<feature type="binding site" evidence="10">
    <location>
        <position position="199"/>
    </location>
    <ligand>
        <name>UDP-N-acetyl-alpha-D-glucosamine</name>
        <dbReference type="ChEBI" id="CHEBI:57705"/>
    </ligand>
</feature>
<proteinExistence type="inferred from homology"/>
<sequence>MSTIVFTGGGTGGHVYPGLAVYRELPREQQERVLWIGSRRGIERGIVGDQGIRYRAIPTGKLRRYFDLQNFLDLFRVAAGFFAAFWILKREGARLVFSKGGFVAVPVVAAARVAGVPVVIHESDADPGLATRLTAPLAQVICLPYEESIQAFSPSLQKRAVVTGNPVREEFFSASAQDALSLAGLHDEGGPVVFVTGGSLGARQLNQYVGEQIGPLTEMATVIHQTGEHGADMIQEIAAAARPGRYAGFPSLSGEFAPLLRRSDLVICRAGAGSIWELAVTGTPAVLVPLSSASSRGDQERNAARYAASGAALVFSEDQGGSEALLLMVQTLLQDPARRESMARAARAFAGDNSARSIAGIIGRIIE</sequence>
<name>A0A2S4JGI8_9SPIO</name>
<evidence type="ECO:0000256" key="5">
    <source>
        <dbReference type="ARBA" id="ARBA00022960"/>
    </source>
</evidence>
<keyword evidence="1 10" id="KW-1003">Cell membrane</keyword>
<comment type="catalytic activity">
    <reaction evidence="10">
        <text>di-trans,octa-cis-undecaprenyl diphospho-N-acetyl-alpha-D-muramoyl-L-alanyl-D-glutamyl-meso-2,6-diaminopimeloyl-D-alanyl-D-alanine + UDP-N-acetyl-alpha-D-glucosamine = di-trans,octa-cis-undecaprenyl diphospho-[N-acetyl-alpha-D-glucosaminyl-(1-&gt;4)]-N-acetyl-alpha-D-muramoyl-L-alanyl-D-glutamyl-meso-2,6-diaminopimeloyl-D-alanyl-D-alanine + UDP + H(+)</text>
        <dbReference type="Rhea" id="RHEA:31227"/>
        <dbReference type="ChEBI" id="CHEBI:15378"/>
        <dbReference type="ChEBI" id="CHEBI:57705"/>
        <dbReference type="ChEBI" id="CHEBI:58223"/>
        <dbReference type="ChEBI" id="CHEBI:61387"/>
        <dbReference type="ChEBI" id="CHEBI:61388"/>
        <dbReference type="EC" id="2.4.1.227"/>
    </reaction>
</comment>
<keyword evidence="6 10" id="KW-0573">Peptidoglycan synthesis</keyword>
<dbReference type="NCBIfam" id="TIGR01133">
    <property type="entry name" value="murG"/>
    <property type="match status" value="1"/>
</dbReference>
<dbReference type="InterPro" id="IPR006009">
    <property type="entry name" value="GlcNAc_MurG"/>
</dbReference>
<keyword evidence="5 10" id="KW-0133">Cell shape</keyword>
<comment type="caution">
    <text evidence="13">The sequence shown here is derived from an EMBL/GenBank/DDBJ whole genome shotgun (WGS) entry which is preliminary data.</text>
</comment>
<dbReference type="EMBL" id="LPWH01000121">
    <property type="protein sequence ID" value="POQ98585.1"/>
    <property type="molecule type" value="Genomic_DNA"/>
</dbReference>
<comment type="similarity">
    <text evidence="10">Belongs to the glycosyltransferase 28 family. MurG subfamily.</text>
</comment>
<dbReference type="CDD" id="cd03785">
    <property type="entry name" value="GT28_MurG"/>
    <property type="match status" value="1"/>
</dbReference>
<evidence type="ECO:0000259" key="11">
    <source>
        <dbReference type="Pfam" id="PF03033"/>
    </source>
</evidence>
<dbReference type="SUPFAM" id="SSF53756">
    <property type="entry name" value="UDP-Glycosyltransferase/glycogen phosphorylase"/>
    <property type="match status" value="1"/>
</dbReference>
<feature type="binding site" evidence="10">
    <location>
        <begin position="11"/>
        <end position="13"/>
    </location>
    <ligand>
        <name>UDP-N-acetyl-alpha-D-glucosamine</name>
        <dbReference type="ChEBI" id="CHEBI:57705"/>
    </ligand>
</feature>
<evidence type="ECO:0000256" key="1">
    <source>
        <dbReference type="ARBA" id="ARBA00022475"/>
    </source>
</evidence>
<evidence type="ECO:0000313" key="14">
    <source>
        <dbReference type="Proteomes" id="UP000237350"/>
    </source>
</evidence>
<feature type="binding site" evidence="10">
    <location>
        <position position="299"/>
    </location>
    <ligand>
        <name>UDP-N-acetyl-alpha-D-glucosamine</name>
        <dbReference type="ChEBI" id="CHEBI:57705"/>
    </ligand>
</feature>
<keyword evidence="4 10" id="KW-0808">Transferase</keyword>
<feature type="binding site" evidence="10">
    <location>
        <position position="168"/>
    </location>
    <ligand>
        <name>UDP-N-acetyl-alpha-D-glucosamine</name>
        <dbReference type="ChEBI" id="CHEBI:57705"/>
    </ligand>
</feature>
<feature type="domain" description="Glycosyl transferase family 28 C-terminal" evidence="12">
    <location>
        <begin position="192"/>
        <end position="347"/>
    </location>
</feature>
<keyword evidence="3 10" id="KW-0328">Glycosyltransferase</keyword>
<dbReference type="GO" id="GO:0051301">
    <property type="term" value="P:cell division"/>
    <property type="evidence" value="ECO:0007669"/>
    <property type="project" value="UniProtKB-KW"/>
</dbReference>
<keyword evidence="7 10" id="KW-0472">Membrane</keyword>
<dbReference type="RefSeq" id="WP_181015608.1">
    <property type="nucleotide sequence ID" value="NZ_LPWH01000121.1"/>
</dbReference>
<evidence type="ECO:0000256" key="2">
    <source>
        <dbReference type="ARBA" id="ARBA00022618"/>
    </source>
</evidence>